<name>A0A7S9DZ31_9ALTE</name>
<keyword evidence="1" id="KW-0812">Transmembrane</keyword>
<dbReference type="Proteomes" id="UP000595095">
    <property type="component" value="Chromosome"/>
</dbReference>
<proteinExistence type="predicted"/>
<feature type="transmembrane region" description="Helical" evidence="1">
    <location>
        <begin position="167"/>
        <end position="186"/>
    </location>
</feature>
<reference evidence="2 3" key="1">
    <citation type="submission" date="2020-11" db="EMBL/GenBank/DDBJ databases">
        <title>Complete genome sequence for Salinimonas sp. strain G2-b.</title>
        <authorList>
            <person name="Park S.-J."/>
        </authorList>
    </citation>
    <scope>NUCLEOTIDE SEQUENCE [LARGE SCALE GENOMIC DNA]</scope>
    <source>
        <strain evidence="2 3">G2-b</strain>
    </source>
</reference>
<protein>
    <recommendedName>
        <fullName evidence="4">Smp protein</fullName>
    </recommendedName>
</protein>
<feature type="transmembrane region" description="Helical" evidence="1">
    <location>
        <begin position="20"/>
        <end position="41"/>
    </location>
</feature>
<evidence type="ECO:0000313" key="2">
    <source>
        <dbReference type="EMBL" id="QPG06582.1"/>
    </source>
</evidence>
<evidence type="ECO:0000256" key="1">
    <source>
        <dbReference type="SAM" id="Phobius"/>
    </source>
</evidence>
<keyword evidence="1" id="KW-1133">Transmembrane helix</keyword>
<accession>A0A7S9DZ31</accession>
<sequence>MRTKDSRRNQREAPERFFAARRLIHTVVLLLTCALAVMAWHKYQQQQAAWLAHEVNQPSAVLARHYARLLAQPMQNEDTQTIEQSLALITQEQGVLSAKVFDAQGQMLFSRRQDRSSKSERNWPPVVHVADIVNQAERVIGYVQINNDAARQLRKPYELAAMRFESAVMLAIIVFIAGAYCARIYYQLRPRLSRKLYQWFSAKE</sequence>
<dbReference type="RefSeq" id="WP_195811658.1">
    <property type="nucleotide sequence ID" value="NZ_CP064795.1"/>
</dbReference>
<evidence type="ECO:0000313" key="3">
    <source>
        <dbReference type="Proteomes" id="UP000595095"/>
    </source>
</evidence>
<keyword evidence="1" id="KW-0472">Membrane</keyword>
<evidence type="ECO:0008006" key="4">
    <source>
        <dbReference type="Google" id="ProtNLM"/>
    </source>
</evidence>
<dbReference type="KEGG" id="smaa:IT774_05255"/>
<keyword evidence="3" id="KW-1185">Reference proteome</keyword>
<dbReference type="AlphaFoldDB" id="A0A7S9DZ31"/>
<gene>
    <name evidence="2" type="ORF">IT774_05255</name>
</gene>
<dbReference type="EMBL" id="CP064795">
    <property type="protein sequence ID" value="QPG06582.1"/>
    <property type="molecule type" value="Genomic_DNA"/>
</dbReference>
<organism evidence="2 3">
    <name type="scientific">Salinimonas marina</name>
    <dbReference type="NCBI Taxonomy" id="2785918"/>
    <lineage>
        <taxon>Bacteria</taxon>
        <taxon>Pseudomonadati</taxon>
        <taxon>Pseudomonadota</taxon>
        <taxon>Gammaproteobacteria</taxon>
        <taxon>Alteromonadales</taxon>
        <taxon>Alteromonadaceae</taxon>
        <taxon>Alteromonas/Salinimonas group</taxon>
        <taxon>Salinimonas</taxon>
    </lineage>
</organism>